<dbReference type="Proteomes" id="UP000824469">
    <property type="component" value="Unassembled WGS sequence"/>
</dbReference>
<accession>A0AA38KIW5</accession>
<evidence type="ECO:0000313" key="1">
    <source>
        <dbReference type="EMBL" id="KAH9305661.1"/>
    </source>
</evidence>
<reference evidence="1 2" key="1">
    <citation type="journal article" date="2021" name="Nat. Plants">
        <title>The Taxus genome provides insights into paclitaxel biosynthesis.</title>
        <authorList>
            <person name="Xiong X."/>
            <person name="Gou J."/>
            <person name="Liao Q."/>
            <person name="Li Y."/>
            <person name="Zhou Q."/>
            <person name="Bi G."/>
            <person name="Li C."/>
            <person name="Du R."/>
            <person name="Wang X."/>
            <person name="Sun T."/>
            <person name="Guo L."/>
            <person name="Liang H."/>
            <person name="Lu P."/>
            <person name="Wu Y."/>
            <person name="Zhang Z."/>
            <person name="Ro D.K."/>
            <person name="Shang Y."/>
            <person name="Huang S."/>
            <person name="Yan J."/>
        </authorList>
    </citation>
    <scope>NUCLEOTIDE SEQUENCE [LARGE SCALE GENOMIC DNA]</scope>
    <source>
        <strain evidence="1">Ta-2019</strain>
    </source>
</reference>
<comment type="caution">
    <text evidence="1">The sequence shown here is derived from an EMBL/GenBank/DDBJ whole genome shotgun (WGS) entry which is preliminary data.</text>
</comment>
<evidence type="ECO:0000313" key="2">
    <source>
        <dbReference type="Proteomes" id="UP000824469"/>
    </source>
</evidence>
<dbReference type="AlphaFoldDB" id="A0AA38KIW5"/>
<gene>
    <name evidence="1" type="ORF">KI387_010065</name>
</gene>
<organism evidence="1 2">
    <name type="scientific">Taxus chinensis</name>
    <name type="common">Chinese yew</name>
    <name type="synonym">Taxus wallichiana var. chinensis</name>
    <dbReference type="NCBI Taxonomy" id="29808"/>
    <lineage>
        <taxon>Eukaryota</taxon>
        <taxon>Viridiplantae</taxon>
        <taxon>Streptophyta</taxon>
        <taxon>Embryophyta</taxon>
        <taxon>Tracheophyta</taxon>
        <taxon>Spermatophyta</taxon>
        <taxon>Pinopsida</taxon>
        <taxon>Pinidae</taxon>
        <taxon>Conifers II</taxon>
        <taxon>Cupressales</taxon>
        <taxon>Taxaceae</taxon>
        <taxon>Taxus</taxon>
    </lineage>
</organism>
<dbReference type="EMBL" id="JAHRHJ020000008">
    <property type="protein sequence ID" value="KAH9305661.1"/>
    <property type="molecule type" value="Genomic_DNA"/>
</dbReference>
<feature type="non-terminal residue" evidence="1">
    <location>
        <position position="65"/>
    </location>
</feature>
<keyword evidence="2" id="KW-1185">Reference proteome</keyword>
<name>A0AA38KIW5_TAXCH</name>
<protein>
    <submittedName>
        <fullName evidence="1">Uncharacterized protein</fullName>
    </submittedName>
</protein>
<sequence>MVYIVDYEEVENLDIDHLEVMHEVLDNMDEKARTYHEPMNTKKVNIGMDDEPKESIIGDYWSDSK</sequence>
<proteinExistence type="predicted"/>